<dbReference type="RefSeq" id="WP_378140158.1">
    <property type="nucleotide sequence ID" value="NZ_JBHSMI010000067.1"/>
</dbReference>
<dbReference type="Gene3D" id="1.10.3720.10">
    <property type="entry name" value="MetI-like"/>
    <property type="match status" value="1"/>
</dbReference>
<evidence type="ECO:0000256" key="5">
    <source>
        <dbReference type="ARBA" id="ARBA00022989"/>
    </source>
</evidence>
<feature type="transmembrane region" description="Helical" evidence="7">
    <location>
        <begin position="158"/>
        <end position="182"/>
    </location>
</feature>
<feature type="transmembrane region" description="Helical" evidence="7">
    <location>
        <begin position="102"/>
        <end position="122"/>
    </location>
</feature>
<gene>
    <name evidence="9" type="ORF">ACFPOF_32460</name>
</gene>
<evidence type="ECO:0000313" key="10">
    <source>
        <dbReference type="Proteomes" id="UP001596113"/>
    </source>
</evidence>
<dbReference type="SUPFAM" id="SSF161098">
    <property type="entry name" value="MetI-like"/>
    <property type="match status" value="1"/>
</dbReference>
<dbReference type="EMBL" id="JBHSMI010000067">
    <property type="protein sequence ID" value="MFC5407469.1"/>
    <property type="molecule type" value="Genomic_DNA"/>
</dbReference>
<dbReference type="PANTHER" id="PTHR30193:SF37">
    <property type="entry name" value="INNER MEMBRANE ABC TRANSPORTER PERMEASE PROTEIN YCJO"/>
    <property type="match status" value="1"/>
</dbReference>
<evidence type="ECO:0000313" key="9">
    <source>
        <dbReference type="EMBL" id="MFC5407469.1"/>
    </source>
</evidence>
<keyword evidence="4 7" id="KW-0812">Transmembrane</keyword>
<proteinExistence type="inferred from homology"/>
<dbReference type="InterPro" id="IPR000515">
    <property type="entry name" value="MetI-like"/>
</dbReference>
<comment type="subcellular location">
    <subcellularLocation>
        <location evidence="1 7">Cell membrane</location>
        <topology evidence="1 7">Multi-pass membrane protein</topology>
    </subcellularLocation>
</comment>
<comment type="similarity">
    <text evidence="7">Belongs to the binding-protein-dependent transport system permease family.</text>
</comment>
<comment type="caution">
    <text evidence="9">The sequence shown here is derived from an EMBL/GenBank/DDBJ whole genome shotgun (WGS) entry which is preliminary data.</text>
</comment>
<protein>
    <submittedName>
        <fullName evidence="9">Carbohydrate ABC transporter permease</fullName>
    </submittedName>
</protein>
<evidence type="ECO:0000256" key="6">
    <source>
        <dbReference type="ARBA" id="ARBA00023136"/>
    </source>
</evidence>
<keyword evidence="6 7" id="KW-0472">Membrane</keyword>
<organism evidence="9 10">
    <name type="scientific">Cohnella soli</name>
    <dbReference type="NCBI Taxonomy" id="425005"/>
    <lineage>
        <taxon>Bacteria</taxon>
        <taxon>Bacillati</taxon>
        <taxon>Bacillota</taxon>
        <taxon>Bacilli</taxon>
        <taxon>Bacillales</taxon>
        <taxon>Paenibacillaceae</taxon>
        <taxon>Cohnella</taxon>
    </lineage>
</organism>
<feature type="transmembrane region" description="Helical" evidence="7">
    <location>
        <begin position="12"/>
        <end position="36"/>
    </location>
</feature>
<keyword evidence="2 7" id="KW-0813">Transport</keyword>
<evidence type="ECO:0000256" key="3">
    <source>
        <dbReference type="ARBA" id="ARBA00022475"/>
    </source>
</evidence>
<evidence type="ECO:0000256" key="2">
    <source>
        <dbReference type="ARBA" id="ARBA00022448"/>
    </source>
</evidence>
<evidence type="ECO:0000256" key="1">
    <source>
        <dbReference type="ARBA" id="ARBA00004651"/>
    </source>
</evidence>
<feature type="transmembrane region" description="Helical" evidence="7">
    <location>
        <begin position="263"/>
        <end position="288"/>
    </location>
</feature>
<dbReference type="Pfam" id="PF00528">
    <property type="entry name" value="BPD_transp_1"/>
    <property type="match status" value="1"/>
</dbReference>
<dbReference type="InterPro" id="IPR035906">
    <property type="entry name" value="MetI-like_sf"/>
</dbReference>
<feature type="transmembrane region" description="Helical" evidence="7">
    <location>
        <begin position="75"/>
        <end position="93"/>
    </location>
</feature>
<accession>A0ABW0I2C3</accession>
<keyword evidence="3" id="KW-1003">Cell membrane</keyword>
<keyword evidence="10" id="KW-1185">Reference proteome</keyword>
<evidence type="ECO:0000256" key="7">
    <source>
        <dbReference type="RuleBase" id="RU363032"/>
    </source>
</evidence>
<evidence type="ECO:0000256" key="4">
    <source>
        <dbReference type="ARBA" id="ARBA00022692"/>
    </source>
</evidence>
<sequence>MSVMKVPKRTIALYVLPCLALFLAVVIVPVIVSVYYSMMKWNGIGGAKWVGLHNYTMILTKDRVFWPAMANSWKFALFSVAEIVFALWVAVVLSRYVRRSNFLVSAYFVPVILSVVIVGQLWKNIYNPLSFGGLLNSVLKQVGLGNWTHGWLSEPDTAMYALIFIAIWQYLGYNILILFTGVQNIPSDIYEAARIDGAEGLKADWYITLPLAVPVIKICVVLAVIGSLNALDMVMVVTGGGPGHATEVISSYMYNKTFLSMQYGYGSALSVILVAQCLIATLVLNLMFRRSEKNALS</sequence>
<feature type="domain" description="ABC transmembrane type-1" evidence="8">
    <location>
        <begin position="72"/>
        <end position="284"/>
    </location>
</feature>
<dbReference type="Proteomes" id="UP001596113">
    <property type="component" value="Unassembled WGS sequence"/>
</dbReference>
<dbReference type="CDD" id="cd06261">
    <property type="entry name" value="TM_PBP2"/>
    <property type="match status" value="1"/>
</dbReference>
<name>A0ABW0I2C3_9BACL</name>
<evidence type="ECO:0000259" key="8">
    <source>
        <dbReference type="PROSITE" id="PS50928"/>
    </source>
</evidence>
<dbReference type="PANTHER" id="PTHR30193">
    <property type="entry name" value="ABC TRANSPORTER PERMEASE PROTEIN"/>
    <property type="match status" value="1"/>
</dbReference>
<dbReference type="PROSITE" id="PS50928">
    <property type="entry name" value="ABC_TM1"/>
    <property type="match status" value="1"/>
</dbReference>
<feature type="transmembrane region" description="Helical" evidence="7">
    <location>
        <begin position="203"/>
        <end position="225"/>
    </location>
</feature>
<dbReference type="InterPro" id="IPR051393">
    <property type="entry name" value="ABC_transporter_permease"/>
</dbReference>
<reference evidence="10" key="1">
    <citation type="journal article" date="2019" name="Int. J. Syst. Evol. Microbiol.">
        <title>The Global Catalogue of Microorganisms (GCM) 10K type strain sequencing project: providing services to taxonomists for standard genome sequencing and annotation.</title>
        <authorList>
            <consortium name="The Broad Institute Genomics Platform"/>
            <consortium name="The Broad Institute Genome Sequencing Center for Infectious Disease"/>
            <person name="Wu L."/>
            <person name="Ma J."/>
        </authorList>
    </citation>
    <scope>NUCLEOTIDE SEQUENCE [LARGE SCALE GENOMIC DNA]</scope>
    <source>
        <strain evidence="10">CGMCC 1.18575</strain>
    </source>
</reference>
<keyword evidence="5 7" id="KW-1133">Transmembrane helix</keyword>